<gene>
    <name evidence="9" type="ORF">SAMN04488111_0738</name>
</gene>
<keyword evidence="7 8" id="KW-0472">Membrane</keyword>
<accession>A0A238VMG5</accession>
<organism evidence="9 10">
    <name type="scientific">Lutibacter flavus</name>
    <dbReference type="NCBI Taxonomy" id="691689"/>
    <lineage>
        <taxon>Bacteria</taxon>
        <taxon>Pseudomonadati</taxon>
        <taxon>Bacteroidota</taxon>
        <taxon>Flavobacteriia</taxon>
        <taxon>Flavobacteriales</taxon>
        <taxon>Flavobacteriaceae</taxon>
        <taxon>Lutibacter</taxon>
    </lineage>
</organism>
<evidence type="ECO:0000256" key="6">
    <source>
        <dbReference type="ARBA" id="ARBA00022989"/>
    </source>
</evidence>
<dbReference type="EMBL" id="FZNX01000001">
    <property type="protein sequence ID" value="SNR35572.1"/>
    <property type="molecule type" value="Genomic_DNA"/>
</dbReference>
<evidence type="ECO:0000256" key="2">
    <source>
        <dbReference type="ARBA" id="ARBA00009142"/>
    </source>
</evidence>
<dbReference type="Proteomes" id="UP000198412">
    <property type="component" value="Unassembled WGS sequence"/>
</dbReference>
<dbReference type="RefSeq" id="WP_089377056.1">
    <property type="nucleotide sequence ID" value="NZ_FZNX01000001.1"/>
</dbReference>
<comment type="similarity">
    <text evidence="2 8">Belongs to the 4-toluene sulfonate uptake permease (TSUP) (TC 2.A.102) family.</text>
</comment>
<evidence type="ECO:0000313" key="9">
    <source>
        <dbReference type="EMBL" id="SNR35572.1"/>
    </source>
</evidence>
<feature type="transmembrane region" description="Helical" evidence="8">
    <location>
        <begin position="148"/>
        <end position="170"/>
    </location>
</feature>
<evidence type="ECO:0000256" key="3">
    <source>
        <dbReference type="ARBA" id="ARBA00022448"/>
    </source>
</evidence>
<feature type="transmembrane region" description="Helical" evidence="8">
    <location>
        <begin position="59"/>
        <end position="76"/>
    </location>
</feature>
<name>A0A238VMG5_9FLAO</name>
<evidence type="ECO:0000256" key="5">
    <source>
        <dbReference type="ARBA" id="ARBA00022692"/>
    </source>
</evidence>
<comment type="subcellular location">
    <subcellularLocation>
        <location evidence="1 8">Cell membrane</location>
        <topology evidence="1 8">Multi-pass membrane protein</topology>
    </subcellularLocation>
</comment>
<reference evidence="10" key="1">
    <citation type="submission" date="2017-06" db="EMBL/GenBank/DDBJ databases">
        <authorList>
            <person name="Varghese N."/>
            <person name="Submissions S."/>
        </authorList>
    </citation>
    <scope>NUCLEOTIDE SEQUENCE [LARGE SCALE GENOMIC DNA]</scope>
    <source>
        <strain evidence="10">DSM 27993</strain>
    </source>
</reference>
<dbReference type="PANTHER" id="PTHR30269:SF23">
    <property type="entry name" value="MEMBRANE TRANSPORTER PROTEIN YDHB-RELATED"/>
    <property type="match status" value="1"/>
</dbReference>
<evidence type="ECO:0000313" key="10">
    <source>
        <dbReference type="Proteomes" id="UP000198412"/>
    </source>
</evidence>
<feature type="transmembrane region" description="Helical" evidence="8">
    <location>
        <begin position="213"/>
        <end position="231"/>
    </location>
</feature>
<keyword evidence="4 8" id="KW-1003">Cell membrane</keyword>
<feature type="transmembrane region" description="Helical" evidence="8">
    <location>
        <begin position="36"/>
        <end position="53"/>
    </location>
</feature>
<dbReference type="InterPro" id="IPR052017">
    <property type="entry name" value="TSUP"/>
</dbReference>
<evidence type="ECO:0000256" key="7">
    <source>
        <dbReference type="ARBA" id="ARBA00023136"/>
    </source>
</evidence>
<dbReference type="AlphaFoldDB" id="A0A238VMG5"/>
<feature type="transmembrane region" description="Helical" evidence="8">
    <location>
        <begin position="182"/>
        <end position="201"/>
    </location>
</feature>
<dbReference type="Pfam" id="PF01925">
    <property type="entry name" value="TauE"/>
    <property type="match status" value="1"/>
</dbReference>
<feature type="transmembrane region" description="Helical" evidence="8">
    <location>
        <begin position="83"/>
        <end position="102"/>
    </location>
</feature>
<dbReference type="GO" id="GO:0005886">
    <property type="term" value="C:plasma membrane"/>
    <property type="evidence" value="ECO:0007669"/>
    <property type="project" value="UniProtKB-SubCell"/>
</dbReference>
<proteinExistence type="inferred from homology"/>
<protein>
    <recommendedName>
        <fullName evidence="8">Probable membrane transporter protein</fullName>
    </recommendedName>
</protein>
<evidence type="ECO:0000256" key="4">
    <source>
        <dbReference type="ARBA" id="ARBA00022475"/>
    </source>
</evidence>
<keyword evidence="5 8" id="KW-0812">Transmembrane</keyword>
<dbReference type="OrthoDB" id="9801058at2"/>
<evidence type="ECO:0000256" key="8">
    <source>
        <dbReference type="RuleBase" id="RU363041"/>
    </source>
</evidence>
<keyword evidence="10" id="KW-1185">Reference proteome</keyword>
<evidence type="ECO:0000256" key="1">
    <source>
        <dbReference type="ARBA" id="ARBA00004651"/>
    </source>
</evidence>
<keyword evidence="3" id="KW-0813">Transport</keyword>
<sequence length="256" mass="28661">MFESIINQISNLQLTNFEWFFAFLGAFLLGTSKAGLKGIGVVIVTIMAIVFGGKQSTGVLIPMMIAADIFAVIYYHRHTQWKYLVKLLPSMVIGVLLGVWFGNDISDALFKQLMAILILGIVVFMIYMERKKTNEIPKSRVFSNGMGLLAGFTSMIGNLAGSFSNIYFLAMRLPKNEFIGTAAWLFFVINVFKLPFHIFVWKTVSVESLKLNLILVPGVILGFFIGVKIVKLINNQVYRKFILIVTAIGAVIILFR</sequence>
<feature type="transmembrane region" description="Helical" evidence="8">
    <location>
        <begin position="108"/>
        <end position="127"/>
    </location>
</feature>
<feature type="transmembrane region" description="Helical" evidence="8">
    <location>
        <begin position="237"/>
        <end position="255"/>
    </location>
</feature>
<dbReference type="InterPro" id="IPR002781">
    <property type="entry name" value="TM_pro_TauE-like"/>
</dbReference>
<keyword evidence="6 8" id="KW-1133">Transmembrane helix</keyword>
<dbReference type="PANTHER" id="PTHR30269">
    <property type="entry name" value="TRANSMEMBRANE PROTEIN YFCA"/>
    <property type="match status" value="1"/>
</dbReference>